<dbReference type="EMBL" id="FM864216">
    <property type="protein sequence ID" value="CAT05393.1"/>
    <property type="molecule type" value="Genomic_DNA"/>
</dbReference>
<evidence type="ECO:0008006" key="8">
    <source>
        <dbReference type="Google" id="ProtNLM"/>
    </source>
</evidence>
<feature type="transmembrane region" description="Helical" evidence="5">
    <location>
        <begin position="56"/>
        <end position="78"/>
    </location>
</feature>
<sequence length="252" mass="28217">MVSTDTKIKTDKLLAYSLMWLGSAIALIAILSFAIISSPRLFKLYLDIVGIGGKKLDIRLIIIFIVTIVLNIGIFFFISKTALKQKPHTAVLATLYFILILSNSIFLPFVFAQYIARGQAANILIAFFATGGITIFMGLLGYYKIINFGKLVPLLILGIVVEVIIGITSLFVFNSLLTTIYLALGFGISVLMIGYQFWQIRNQGSYILANYADDENLNRIMLRLSILYGINLFFATIRIFLATLRYLDLLKK</sequence>
<feature type="transmembrane region" description="Helical" evidence="5">
    <location>
        <begin position="13"/>
        <end position="36"/>
    </location>
</feature>
<evidence type="ECO:0000256" key="4">
    <source>
        <dbReference type="ARBA" id="ARBA00023136"/>
    </source>
</evidence>
<feature type="transmembrane region" description="Helical" evidence="5">
    <location>
        <begin position="154"/>
        <end position="173"/>
    </location>
</feature>
<dbReference type="HOGENOM" id="CLU_1060980_0_0_14"/>
<reference evidence="7" key="1">
    <citation type="journal article" date="2009" name="BMC Bioinformatics">
        <title>The Mycoplasma conjunctivae genome sequencing, annotation and analysis.</title>
        <authorList>
            <person name="Calderon-Copete S.P."/>
            <person name="Wigger G."/>
            <person name="Wunderlin C."/>
            <person name="Schmidheini T."/>
            <person name="Frey J."/>
            <person name="Quail M.A."/>
            <person name="Falquet L."/>
        </authorList>
    </citation>
    <scope>NUCLEOTIDE SEQUENCE [LARGE SCALE GENOMIC DNA]</scope>
    <source>
        <strain evidence="7">ATCC 25834 / NCTC 10147 / HRC/581</strain>
    </source>
</reference>
<dbReference type="Pfam" id="PF01027">
    <property type="entry name" value="Bax1-I"/>
    <property type="match status" value="1"/>
</dbReference>
<evidence type="ECO:0000256" key="3">
    <source>
        <dbReference type="ARBA" id="ARBA00022989"/>
    </source>
</evidence>
<dbReference type="KEGG" id="mco:MCJ_007070"/>
<evidence type="ECO:0000256" key="5">
    <source>
        <dbReference type="SAM" id="Phobius"/>
    </source>
</evidence>
<organism evidence="6 7">
    <name type="scientific">Mesomycoplasma conjunctivae (strain ATCC 25834 / NCTC 10147 / HRC/581)</name>
    <name type="common">Mycoplasma conjunctivae</name>
    <dbReference type="NCBI Taxonomy" id="572263"/>
    <lineage>
        <taxon>Bacteria</taxon>
        <taxon>Bacillati</taxon>
        <taxon>Mycoplasmatota</taxon>
        <taxon>Mycoplasmoidales</taxon>
        <taxon>Metamycoplasmataceae</taxon>
        <taxon>Mesomycoplasma</taxon>
    </lineage>
</organism>
<evidence type="ECO:0000256" key="1">
    <source>
        <dbReference type="ARBA" id="ARBA00004141"/>
    </source>
</evidence>
<keyword evidence="3 5" id="KW-1133">Transmembrane helix</keyword>
<accession>C5J7D0</accession>
<dbReference type="GO" id="GO:0016020">
    <property type="term" value="C:membrane"/>
    <property type="evidence" value="ECO:0007669"/>
    <property type="project" value="UniProtKB-SubCell"/>
</dbReference>
<dbReference type="InterPro" id="IPR006214">
    <property type="entry name" value="Bax_inhibitor_1-related"/>
</dbReference>
<keyword evidence="2 5" id="KW-0812">Transmembrane</keyword>
<keyword evidence="4 5" id="KW-0472">Membrane</keyword>
<gene>
    <name evidence="6" type="ordered locus">MCJ_007070</name>
</gene>
<evidence type="ECO:0000313" key="6">
    <source>
        <dbReference type="EMBL" id="CAT05393.1"/>
    </source>
</evidence>
<name>C5J7D0_MESCH</name>
<feature type="transmembrane region" description="Helical" evidence="5">
    <location>
        <begin position="226"/>
        <end position="247"/>
    </location>
</feature>
<proteinExistence type="predicted"/>
<keyword evidence="7" id="KW-1185">Reference proteome</keyword>
<protein>
    <recommendedName>
        <fullName evidence="8">Inhibitor of apoptosis-promoting Bax1</fullName>
    </recommendedName>
</protein>
<dbReference type="NCBIfam" id="NF045951">
    <property type="entry name" value="MAG0110_fam"/>
    <property type="match status" value="1"/>
</dbReference>
<evidence type="ECO:0000256" key="2">
    <source>
        <dbReference type="ARBA" id="ARBA00022692"/>
    </source>
</evidence>
<dbReference type="eggNOG" id="COG0670">
    <property type="taxonomic scope" value="Bacteria"/>
</dbReference>
<feature type="transmembrane region" description="Helical" evidence="5">
    <location>
        <begin position="179"/>
        <end position="198"/>
    </location>
</feature>
<feature type="transmembrane region" description="Helical" evidence="5">
    <location>
        <begin position="90"/>
        <end position="115"/>
    </location>
</feature>
<dbReference type="AlphaFoldDB" id="C5J7D0"/>
<evidence type="ECO:0000313" key="7">
    <source>
        <dbReference type="Proteomes" id="UP000001491"/>
    </source>
</evidence>
<comment type="subcellular location">
    <subcellularLocation>
        <location evidence="1">Membrane</location>
        <topology evidence="1">Multi-pass membrane protein</topology>
    </subcellularLocation>
</comment>
<feature type="transmembrane region" description="Helical" evidence="5">
    <location>
        <begin position="121"/>
        <end position="142"/>
    </location>
</feature>
<dbReference type="Proteomes" id="UP000001491">
    <property type="component" value="Chromosome"/>
</dbReference>